<dbReference type="PROSITE" id="PS50850">
    <property type="entry name" value="MFS"/>
    <property type="match status" value="1"/>
</dbReference>
<feature type="transmembrane region" description="Helical" evidence="7">
    <location>
        <begin position="165"/>
        <end position="184"/>
    </location>
</feature>
<feature type="transmembrane region" description="Helical" evidence="7">
    <location>
        <begin position="278"/>
        <end position="295"/>
    </location>
</feature>
<evidence type="ECO:0000256" key="7">
    <source>
        <dbReference type="SAM" id="Phobius"/>
    </source>
</evidence>
<organism evidence="9 10">
    <name type="scientific">Tenuibacillus multivorans</name>
    <dbReference type="NCBI Taxonomy" id="237069"/>
    <lineage>
        <taxon>Bacteria</taxon>
        <taxon>Bacillati</taxon>
        <taxon>Bacillota</taxon>
        <taxon>Bacilli</taxon>
        <taxon>Bacillales</taxon>
        <taxon>Bacillaceae</taxon>
        <taxon>Tenuibacillus</taxon>
    </lineage>
</organism>
<dbReference type="CDD" id="cd06173">
    <property type="entry name" value="MFS_MefA_like"/>
    <property type="match status" value="1"/>
</dbReference>
<dbReference type="Proteomes" id="UP000199334">
    <property type="component" value="Unassembled WGS sequence"/>
</dbReference>
<comment type="subcellular location">
    <subcellularLocation>
        <location evidence="1">Cell membrane</location>
        <topology evidence="1">Multi-pass membrane protein</topology>
    </subcellularLocation>
</comment>
<accession>A0A1H0E387</accession>
<feature type="domain" description="Major facilitator superfamily (MFS) profile" evidence="8">
    <location>
        <begin position="209"/>
        <end position="401"/>
    </location>
</feature>
<gene>
    <name evidence="9" type="ORF">SAMN05216498_3045</name>
</gene>
<dbReference type="GO" id="GO:0005886">
    <property type="term" value="C:plasma membrane"/>
    <property type="evidence" value="ECO:0007669"/>
    <property type="project" value="UniProtKB-SubCell"/>
</dbReference>
<keyword evidence="5 7" id="KW-1133">Transmembrane helix</keyword>
<name>A0A1H0E387_9BACI</name>
<evidence type="ECO:0000313" key="10">
    <source>
        <dbReference type="Proteomes" id="UP000199334"/>
    </source>
</evidence>
<keyword evidence="6 7" id="KW-0472">Membrane</keyword>
<feature type="transmembrane region" description="Helical" evidence="7">
    <location>
        <begin position="39"/>
        <end position="60"/>
    </location>
</feature>
<dbReference type="Pfam" id="PF07690">
    <property type="entry name" value="MFS_1"/>
    <property type="match status" value="1"/>
</dbReference>
<dbReference type="GO" id="GO:0022857">
    <property type="term" value="F:transmembrane transporter activity"/>
    <property type="evidence" value="ECO:0007669"/>
    <property type="project" value="InterPro"/>
</dbReference>
<evidence type="ECO:0000256" key="3">
    <source>
        <dbReference type="ARBA" id="ARBA00022475"/>
    </source>
</evidence>
<dbReference type="OrthoDB" id="7055052at2"/>
<feature type="transmembrane region" description="Helical" evidence="7">
    <location>
        <begin position="7"/>
        <end position="33"/>
    </location>
</feature>
<keyword evidence="4 7" id="KW-0812">Transmembrane</keyword>
<evidence type="ECO:0000256" key="6">
    <source>
        <dbReference type="ARBA" id="ARBA00023136"/>
    </source>
</evidence>
<reference evidence="9 10" key="1">
    <citation type="submission" date="2016-10" db="EMBL/GenBank/DDBJ databases">
        <authorList>
            <person name="de Groot N.N."/>
        </authorList>
    </citation>
    <scope>NUCLEOTIDE SEQUENCE [LARGE SCALE GENOMIC DNA]</scope>
    <source>
        <strain evidence="9 10">CGMCC 1.3442</strain>
    </source>
</reference>
<dbReference type="Gene3D" id="1.20.1250.20">
    <property type="entry name" value="MFS general substrate transporter like domains"/>
    <property type="match status" value="1"/>
</dbReference>
<dbReference type="AlphaFoldDB" id="A0A1H0E387"/>
<proteinExistence type="predicted"/>
<dbReference type="PANTHER" id="PTHR23513">
    <property type="entry name" value="INTEGRAL MEMBRANE EFFLUX PROTEIN-RELATED"/>
    <property type="match status" value="1"/>
</dbReference>
<keyword evidence="10" id="KW-1185">Reference proteome</keyword>
<dbReference type="InterPro" id="IPR020846">
    <property type="entry name" value="MFS_dom"/>
</dbReference>
<dbReference type="STRING" id="237069.SAMN05216498_3045"/>
<dbReference type="EMBL" id="FNIG01000008">
    <property type="protein sequence ID" value="SDN76796.1"/>
    <property type="molecule type" value="Genomic_DNA"/>
</dbReference>
<dbReference type="PANTHER" id="PTHR23513:SF6">
    <property type="entry name" value="MAJOR FACILITATOR SUPERFAMILY ASSOCIATED DOMAIN-CONTAINING PROTEIN"/>
    <property type="match status" value="1"/>
</dbReference>
<feature type="transmembrane region" description="Helical" evidence="7">
    <location>
        <begin position="248"/>
        <end position="266"/>
    </location>
</feature>
<dbReference type="InterPro" id="IPR036259">
    <property type="entry name" value="MFS_trans_sf"/>
</dbReference>
<feature type="transmembrane region" description="Helical" evidence="7">
    <location>
        <begin position="339"/>
        <end position="362"/>
    </location>
</feature>
<evidence type="ECO:0000256" key="1">
    <source>
        <dbReference type="ARBA" id="ARBA00004651"/>
    </source>
</evidence>
<dbReference type="InterPro" id="IPR011701">
    <property type="entry name" value="MFS"/>
</dbReference>
<feature type="transmembrane region" description="Helical" evidence="7">
    <location>
        <begin position="368"/>
        <end position="388"/>
    </location>
</feature>
<evidence type="ECO:0000256" key="2">
    <source>
        <dbReference type="ARBA" id="ARBA00022448"/>
    </source>
</evidence>
<evidence type="ECO:0000259" key="8">
    <source>
        <dbReference type="PROSITE" id="PS50850"/>
    </source>
</evidence>
<feature type="transmembrane region" description="Helical" evidence="7">
    <location>
        <begin position="211"/>
        <end position="236"/>
    </location>
</feature>
<sequence>MYNRRNINILITDNAISIFSSTFGTFLISWILYELTGSKFAMGGLWLLTITTQILIQFICAPYMDKWPKIKVMILSESFRLIAFTLLLFNFFFGWNDIFIFYSAVLLNSVTLFEPALNSIIPSIVNEGKLVMINSKIASINQLVRFIAYPLAGVIIGIIGTNNSIVLLVIISLISITLLMQFKYEIVSGQLKEKWWNQFKKGLDVYKHNKILIFMGVLIAVTNFGVFATISMHVPYVNEILNGGSFEYGLFAGSFPLGYIVMSFIIGKVNEPKYKLSFMMLALFIGGLTFLGLGYTNILGVAILLEFIAGCAMPMWNIYSTTIYQKLAPENYRGQVFTVRSIIATAATPFGIIYGSIISSLIGLPFMYISIGILTCFTSLLGIIILSYKMKNKSNIKYEVG</sequence>
<protein>
    <submittedName>
        <fullName evidence="9">Major Facilitator Superfamily protein</fullName>
    </submittedName>
</protein>
<keyword evidence="3" id="KW-1003">Cell membrane</keyword>
<keyword evidence="2" id="KW-0813">Transport</keyword>
<feature type="transmembrane region" description="Helical" evidence="7">
    <location>
        <begin position="301"/>
        <end position="319"/>
    </location>
</feature>
<evidence type="ECO:0000256" key="4">
    <source>
        <dbReference type="ARBA" id="ARBA00022692"/>
    </source>
</evidence>
<evidence type="ECO:0000313" key="9">
    <source>
        <dbReference type="EMBL" id="SDN76796.1"/>
    </source>
</evidence>
<dbReference type="SUPFAM" id="SSF103473">
    <property type="entry name" value="MFS general substrate transporter"/>
    <property type="match status" value="1"/>
</dbReference>
<evidence type="ECO:0000256" key="5">
    <source>
        <dbReference type="ARBA" id="ARBA00022989"/>
    </source>
</evidence>
<dbReference type="RefSeq" id="WP_093857433.1">
    <property type="nucleotide sequence ID" value="NZ_BJVZ01000005.1"/>
</dbReference>